<reference evidence="1" key="1">
    <citation type="journal article" date="2021" name="Proc. Natl. Acad. Sci. U.S.A.">
        <title>A Catalog of Tens of Thousands of Viruses from Human Metagenomes Reveals Hidden Associations with Chronic Diseases.</title>
        <authorList>
            <person name="Tisza M.J."/>
            <person name="Buck C.B."/>
        </authorList>
    </citation>
    <scope>NUCLEOTIDE SEQUENCE</scope>
    <source>
        <strain evidence="1">CtzS633</strain>
    </source>
</reference>
<proteinExistence type="predicted"/>
<organism evidence="1">
    <name type="scientific">Myoviridae sp. ctzS633</name>
    <dbReference type="NCBI Taxonomy" id="2825212"/>
    <lineage>
        <taxon>Viruses</taxon>
        <taxon>Duplodnaviria</taxon>
        <taxon>Heunggongvirae</taxon>
        <taxon>Uroviricota</taxon>
        <taxon>Caudoviricetes</taxon>
    </lineage>
</organism>
<dbReference type="EMBL" id="BK015505">
    <property type="protein sequence ID" value="DAE10212.1"/>
    <property type="molecule type" value="Genomic_DNA"/>
</dbReference>
<protein>
    <submittedName>
        <fullName evidence="1">Uncharacterized protein</fullName>
    </submittedName>
</protein>
<sequence>MRSERLPTLPQGNLRCRIRRPAAARIKAVSLFLRLYVFPVHSLCTGFFYRRCRRKI</sequence>
<name>A0A8S5PVA0_9CAUD</name>
<evidence type="ECO:0000313" key="1">
    <source>
        <dbReference type="EMBL" id="DAE10212.1"/>
    </source>
</evidence>
<accession>A0A8S5PVA0</accession>